<dbReference type="AlphaFoldDB" id="A0A7T4U092"/>
<protein>
    <submittedName>
        <fullName evidence="2">Uncharacterized protein</fullName>
    </submittedName>
</protein>
<evidence type="ECO:0000313" key="3">
    <source>
        <dbReference type="Proteomes" id="UP000596130"/>
    </source>
</evidence>
<name>A0A7T4U092_9ACTN</name>
<dbReference type="Proteomes" id="UP000596130">
    <property type="component" value="Chromosome"/>
</dbReference>
<evidence type="ECO:0000313" key="2">
    <source>
        <dbReference type="EMBL" id="QQC91940.1"/>
    </source>
</evidence>
<organism evidence="2 3">
    <name type="scientific">Streptomyces alfalfae</name>
    <dbReference type="NCBI Taxonomy" id="1642299"/>
    <lineage>
        <taxon>Bacteria</taxon>
        <taxon>Bacillati</taxon>
        <taxon>Actinomycetota</taxon>
        <taxon>Actinomycetes</taxon>
        <taxon>Kitasatosporales</taxon>
        <taxon>Streptomycetaceae</taxon>
        <taxon>Streptomyces</taxon>
    </lineage>
</organism>
<gene>
    <name evidence="2" type="ORF">I8755_28735</name>
</gene>
<reference evidence="2 3" key="1">
    <citation type="submission" date="2020-12" db="EMBL/GenBank/DDBJ databases">
        <title>Identification and biosynthesis of polyene macrolides produced by Streptomyces alfalfae Men-myco-93-63.</title>
        <authorList>
            <person name="Liu D."/>
            <person name="Li Y."/>
            <person name="Liu L."/>
            <person name="Han X."/>
            <person name="Shen F."/>
        </authorList>
    </citation>
    <scope>NUCLEOTIDE SEQUENCE [LARGE SCALE GENOMIC DNA]</scope>
    <source>
        <strain evidence="2 3">Men-myco-93-63</strain>
    </source>
</reference>
<sequence length="64" mass="6468">MSASLGGGRRGGDILADPTVEGTTHHMKDTARAAAQHAAALLHSRTDRAAAPSTAHRPLSGKGV</sequence>
<accession>A0A7T4U092</accession>
<dbReference type="EMBL" id="CP065959">
    <property type="protein sequence ID" value="QQC91940.1"/>
    <property type="molecule type" value="Genomic_DNA"/>
</dbReference>
<proteinExistence type="predicted"/>
<dbReference type="RefSeq" id="WP_198503873.1">
    <property type="nucleotide sequence ID" value="NZ_CP065959.1"/>
</dbReference>
<evidence type="ECO:0000256" key="1">
    <source>
        <dbReference type="SAM" id="MobiDB-lite"/>
    </source>
</evidence>
<feature type="region of interest" description="Disordered" evidence="1">
    <location>
        <begin position="1"/>
        <end position="64"/>
    </location>
</feature>